<organism evidence="8 9">
    <name type="scientific">Pomacea canaliculata</name>
    <name type="common">Golden apple snail</name>
    <dbReference type="NCBI Taxonomy" id="400727"/>
    <lineage>
        <taxon>Eukaryota</taxon>
        <taxon>Metazoa</taxon>
        <taxon>Spiralia</taxon>
        <taxon>Lophotrochozoa</taxon>
        <taxon>Mollusca</taxon>
        <taxon>Gastropoda</taxon>
        <taxon>Caenogastropoda</taxon>
        <taxon>Architaenioglossa</taxon>
        <taxon>Ampullarioidea</taxon>
        <taxon>Ampullariidae</taxon>
        <taxon>Pomacea</taxon>
    </lineage>
</organism>
<evidence type="ECO:0000256" key="1">
    <source>
        <dbReference type="ARBA" id="ARBA00009589"/>
    </source>
</evidence>
<comment type="caution">
    <text evidence="8">The sequence shown here is derived from an EMBL/GenBank/DDBJ whole genome shotgun (WGS) entry which is preliminary data.</text>
</comment>
<keyword evidence="2" id="KW-0479">Metal-binding</keyword>
<dbReference type="SUPFAM" id="SSF57603">
    <property type="entry name" value="FnI-like domain"/>
    <property type="match status" value="1"/>
</dbReference>
<dbReference type="EMBL" id="PZQS01000006">
    <property type="protein sequence ID" value="PVD28591.1"/>
    <property type="molecule type" value="Genomic_DNA"/>
</dbReference>
<dbReference type="AlphaFoldDB" id="A0A2T7P5A0"/>
<dbReference type="InterPro" id="IPR001007">
    <property type="entry name" value="VWF_dom"/>
</dbReference>
<dbReference type="SUPFAM" id="SSF56784">
    <property type="entry name" value="HAD-like"/>
    <property type="match status" value="1"/>
</dbReference>
<sequence>MMSNDRKAYHAAVIPSGACRFDLLGVIIANGVTYVDRYGCYTCKCQNGLLNCTDNTCIAERAVALTCKGPDGKVYASGQSFKDADDCNTCTCFNGNIACTEMACLGPGSHRQLQATASSDHGILSSSSTYAGHIKTLNFQNYDVYGFDLDHTLAKYKLVELFKHAYTCVIDFLVEQRGYTRENINVDFDKYKDFICKGLFLDVKQGNILKLGVDGVILRASHGTHRLSKEQIKDIYGKDMKWKLSNTFAKTLANGVEEYRFFENYFDCPGLVATARLIDIIDEKDHLTKEKKAAEYSKAWRDVIDALVTMYTPSHFADGKGGYFPSVQKDPHQFVEKCSEDIKLWLKSLRQPDKLVFLLTASQIDYASCLLKVILGCNWQSYFDISLFHARKPGFFTDFKPFYKLEGEREGEVITELEMGGCYSQGNASDFSNFLGSCLGKNDLKVLYFGDSICSDCVPSKYTDWDSVLLLEEMDAEGYLCSDGTVPGHEQDAVDRISEPRHRMKENVFQHSSLVTEEEKELLLSDFWGPFLVDMPRKNQDSNIMMNTFWGDVISRYSDITVPSLEYLAGVPLDHEYTCFTAITAGERAGRDKEMKNDISSDLKTRITWREIDE</sequence>
<dbReference type="Gene3D" id="2.10.70.10">
    <property type="entry name" value="Complement Module, domain 1"/>
    <property type="match status" value="1"/>
</dbReference>
<dbReference type="InterPro" id="IPR008037">
    <property type="entry name" value="Pacifastin_dom"/>
</dbReference>
<evidence type="ECO:0000256" key="2">
    <source>
        <dbReference type="ARBA" id="ARBA00022723"/>
    </source>
</evidence>
<dbReference type="GO" id="GO:0008253">
    <property type="term" value="F:5'-nucleotidase activity"/>
    <property type="evidence" value="ECO:0007669"/>
    <property type="project" value="TreeGrafter"/>
</dbReference>
<dbReference type="GO" id="GO:0030414">
    <property type="term" value="F:peptidase inhibitor activity"/>
    <property type="evidence" value="ECO:0007669"/>
    <property type="project" value="InterPro"/>
</dbReference>
<dbReference type="Gene3D" id="3.40.50.1000">
    <property type="entry name" value="HAD superfamily/HAD-like"/>
    <property type="match status" value="1"/>
</dbReference>
<evidence type="ECO:0000313" key="8">
    <source>
        <dbReference type="EMBL" id="PVD28591.1"/>
    </source>
</evidence>
<dbReference type="OrthoDB" id="6503940at2759"/>
<dbReference type="PANTHER" id="PTHR12103">
    <property type="entry name" value="5'-NUCLEOTIDASE DOMAIN-CONTAINING"/>
    <property type="match status" value="1"/>
</dbReference>
<comment type="similarity">
    <text evidence="1">Belongs to the 5'(3')-deoxyribonucleotidase family.</text>
</comment>
<dbReference type="InterPro" id="IPR008380">
    <property type="entry name" value="HAD-SF_hydro_IG_5-nucl"/>
</dbReference>
<accession>A0A2T7P5A0</accession>
<keyword evidence="9" id="KW-1185">Reference proteome</keyword>
<proteinExistence type="inferred from homology"/>
<dbReference type="PANTHER" id="PTHR12103:SF38">
    <property type="entry name" value="5'-NUCLEOTIDASE DOMAIN-CONTAINING PROTEIN 1"/>
    <property type="match status" value="1"/>
</dbReference>
<protein>
    <recommendedName>
        <fullName evidence="6">5'-nucleotidase domain-containing protein 1</fullName>
    </recommendedName>
</protein>
<evidence type="ECO:0000256" key="6">
    <source>
        <dbReference type="ARBA" id="ARBA00069357"/>
    </source>
</evidence>
<dbReference type="GO" id="GO:0046872">
    <property type="term" value="F:metal ion binding"/>
    <property type="evidence" value="ECO:0007669"/>
    <property type="project" value="UniProtKB-KW"/>
</dbReference>
<reference evidence="8 9" key="1">
    <citation type="submission" date="2018-04" db="EMBL/GenBank/DDBJ databases">
        <title>The genome of golden apple snail Pomacea canaliculata provides insight into stress tolerance and invasive adaptation.</title>
        <authorList>
            <person name="Liu C."/>
            <person name="Liu B."/>
            <person name="Ren Y."/>
            <person name="Zhang Y."/>
            <person name="Wang H."/>
            <person name="Li S."/>
            <person name="Jiang F."/>
            <person name="Yin L."/>
            <person name="Zhang G."/>
            <person name="Qian W."/>
            <person name="Fan W."/>
        </authorList>
    </citation>
    <scope>NUCLEOTIDE SEQUENCE [LARGE SCALE GENOMIC DNA]</scope>
    <source>
        <strain evidence="8">SZHN2017</strain>
        <tissue evidence="8">Muscle</tissue>
    </source>
</reference>
<feature type="domain" description="VWFC" evidence="7">
    <location>
        <begin position="67"/>
        <end position="128"/>
    </location>
</feature>
<evidence type="ECO:0000313" key="9">
    <source>
        <dbReference type="Proteomes" id="UP000245119"/>
    </source>
</evidence>
<dbReference type="Pfam" id="PF05761">
    <property type="entry name" value="5_nucleotid"/>
    <property type="match status" value="1"/>
</dbReference>
<dbReference type="InterPro" id="IPR023214">
    <property type="entry name" value="HAD_sf"/>
</dbReference>
<evidence type="ECO:0000256" key="5">
    <source>
        <dbReference type="ARBA" id="ARBA00022990"/>
    </source>
</evidence>
<dbReference type="Proteomes" id="UP000245119">
    <property type="component" value="Linkage Group LG6"/>
</dbReference>
<dbReference type="FunFam" id="3.40.50.1000:FF:000086">
    <property type="entry name" value="LD24878p"/>
    <property type="match status" value="1"/>
</dbReference>
<dbReference type="Pfam" id="PF05375">
    <property type="entry name" value="Pacifastin_I"/>
    <property type="match status" value="1"/>
</dbReference>
<dbReference type="InterPro" id="IPR036412">
    <property type="entry name" value="HAD-like_sf"/>
</dbReference>
<evidence type="ECO:0000256" key="4">
    <source>
        <dbReference type="ARBA" id="ARBA00022842"/>
    </source>
</evidence>
<name>A0A2T7P5A0_POMCA</name>
<keyword evidence="3" id="KW-0378">Hydrolase</keyword>
<dbReference type="SMART" id="SM00215">
    <property type="entry name" value="VWC_out"/>
    <property type="match status" value="1"/>
</dbReference>
<keyword evidence="5" id="KW-0007">Acetylation</keyword>
<evidence type="ECO:0000259" key="7">
    <source>
        <dbReference type="SMART" id="SM00215"/>
    </source>
</evidence>
<evidence type="ECO:0000256" key="3">
    <source>
        <dbReference type="ARBA" id="ARBA00022801"/>
    </source>
</evidence>
<keyword evidence="4" id="KW-0460">Magnesium</keyword>
<gene>
    <name evidence="8" type="ORF">C0Q70_11183</name>
</gene>